<dbReference type="PANTHER" id="PTHR43409:SF4">
    <property type="entry name" value="RADICAL SAM SUPERFAMILY PROTEIN"/>
    <property type="match status" value="1"/>
</dbReference>
<keyword evidence="3" id="KW-0479">Metal-binding</keyword>
<keyword evidence="4" id="KW-0408">Iron</keyword>
<evidence type="ECO:0000313" key="7">
    <source>
        <dbReference type="EMBL" id="SEA39692.1"/>
    </source>
</evidence>
<dbReference type="SMART" id="SM00729">
    <property type="entry name" value="Elp3"/>
    <property type="match status" value="1"/>
</dbReference>
<comment type="cofactor">
    <cofactor evidence="1">
        <name>[4Fe-4S] cluster</name>
        <dbReference type="ChEBI" id="CHEBI:49883"/>
    </cofactor>
</comment>
<evidence type="ECO:0000256" key="4">
    <source>
        <dbReference type="ARBA" id="ARBA00023004"/>
    </source>
</evidence>
<dbReference type="GO" id="GO:0003824">
    <property type="term" value="F:catalytic activity"/>
    <property type="evidence" value="ECO:0007669"/>
    <property type="project" value="InterPro"/>
</dbReference>
<dbReference type="InterPro" id="IPR006638">
    <property type="entry name" value="Elp3/MiaA/NifB-like_rSAM"/>
</dbReference>
<dbReference type="InterPro" id="IPR007197">
    <property type="entry name" value="rSAM"/>
</dbReference>
<dbReference type="EMBL" id="FNRJ01000003">
    <property type="protein sequence ID" value="SEA39692.1"/>
    <property type="molecule type" value="Genomic_DNA"/>
</dbReference>
<dbReference type="RefSeq" id="WP_091824016.1">
    <property type="nucleotide sequence ID" value="NZ_FNRJ01000003.1"/>
</dbReference>
<feature type="domain" description="Radical SAM core" evidence="6">
    <location>
        <begin position="16"/>
        <end position="249"/>
    </location>
</feature>
<organism evidence="7 8">
    <name type="scientific">Marinobacterium iners DSM 11526</name>
    <dbReference type="NCBI Taxonomy" id="1122198"/>
    <lineage>
        <taxon>Bacteria</taxon>
        <taxon>Pseudomonadati</taxon>
        <taxon>Pseudomonadota</taxon>
        <taxon>Gammaproteobacteria</taxon>
        <taxon>Oceanospirillales</taxon>
        <taxon>Oceanospirillaceae</taxon>
        <taxon>Marinobacterium</taxon>
    </lineage>
</organism>
<dbReference type="GO" id="GO:0046872">
    <property type="term" value="F:metal ion binding"/>
    <property type="evidence" value="ECO:0007669"/>
    <property type="project" value="UniProtKB-KW"/>
</dbReference>
<evidence type="ECO:0000256" key="1">
    <source>
        <dbReference type="ARBA" id="ARBA00001966"/>
    </source>
</evidence>
<dbReference type="PANTHER" id="PTHR43409">
    <property type="entry name" value="ANAEROBIC MAGNESIUM-PROTOPORPHYRIN IX MONOMETHYL ESTER CYCLASE-RELATED"/>
    <property type="match status" value="1"/>
</dbReference>
<dbReference type="InterPro" id="IPR058240">
    <property type="entry name" value="rSAM_sf"/>
</dbReference>
<evidence type="ECO:0000256" key="5">
    <source>
        <dbReference type="ARBA" id="ARBA00023014"/>
    </source>
</evidence>
<evidence type="ECO:0000313" key="8">
    <source>
        <dbReference type="Proteomes" id="UP000242469"/>
    </source>
</evidence>
<dbReference type="SFLD" id="SFLDS00029">
    <property type="entry name" value="Radical_SAM"/>
    <property type="match status" value="2"/>
</dbReference>
<protein>
    <submittedName>
        <fullName evidence="7">Radical SAM superfamily protein</fullName>
    </submittedName>
</protein>
<dbReference type="CDD" id="cd01335">
    <property type="entry name" value="Radical_SAM"/>
    <property type="match status" value="1"/>
</dbReference>
<keyword evidence="2" id="KW-0949">S-adenosyl-L-methionine</keyword>
<reference evidence="8" key="1">
    <citation type="submission" date="2016-10" db="EMBL/GenBank/DDBJ databases">
        <authorList>
            <person name="Varghese N."/>
            <person name="Submissions S."/>
        </authorList>
    </citation>
    <scope>NUCLEOTIDE SEQUENCE [LARGE SCALE GENOMIC DNA]</scope>
    <source>
        <strain evidence="8">DSM 11526</strain>
    </source>
</reference>
<sequence>MHYFQPPVDYIEPVFRPPSEADSLIFQVTNGCSWNRCTFCDMYIDDHKRFRPKPESDVLAEIERCGQVMPWVQRVFLADGDAMALSVRRLSSILEAIRTHLPQVRRVSAYCLPVNLKRKSVEELQRLRELGLTLIYMGAESGSDNVLAAFDKGETFESTAEALLKAQKAGIKRSVMLINGAGGRRYSDEHAEASARLVNLTQPEYLATLVLFFRRGAEQRVRAGYDGDFEPLDAEGLFREMHLLISATELKQTVFRSDHVSNALVLKGTLGRDKARLLSEIEAAVEWVQQHHIPMRQQERF</sequence>
<dbReference type="OrthoDB" id="9777636at2"/>
<dbReference type="AlphaFoldDB" id="A0A1H4AVM8"/>
<dbReference type="InterPro" id="IPR051198">
    <property type="entry name" value="BchE-like"/>
</dbReference>
<gene>
    <name evidence="7" type="ORF">SAMN02745729_10365</name>
</gene>
<dbReference type="SFLD" id="SFLDG01095">
    <property type="entry name" value="Uncharacterised_Radical_SAM_Su"/>
    <property type="match status" value="1"/>
</dbReference>
<dbReference type="Proteomes" id="UP000242469">
    <property type="component" value="Unassembled WGS sequence"/>
</dbReference>
<dbReference type="PROSITE" id="PS51918">
    <property type="entry name" value="RADICAL_SAM"/>
    <property type="match status" value="1"/>
</dbReference>
<dbReference type="SFLD" id="SFLDG01082">
    <property type="entry name" value="B12-binding_domain_containing"/>
    <property type="match status" value="1"/>
</dbReference>
<dbReference type="Gene3D" id="3.20.20.70">
    <property type="entry name" value="Aldolase class I"/>
    <property type="match status" value="1"/>
</dbReference>
<evidence type="ECO:0000256" key="2">
    <source>
        <dbReference type="ARBA" id="ARBA00022691"/>
    </source>
</evidence>
<keyword evidence="8" id="KW-1185">Reference proteome</keyword>
<evidence type="ECO:0000259" key="6">
    <source>
        <dbReference type="PROSITE" id="PS51918"/>
    </source>
</evidence>
<dbReference type="STRING" id="1122198.SAMN02745729_10365"/>
<proteinExistence type="predicted"/>
<keyword evidence="5" id="KW-0411">Iron-sulfur</keyword>
<accession>A0A1H4AVM8</accession>
<dbReference type="SUPFAM" id="SSF102114">
    <property type="entry name" value="Radical SAM enzymes"/>
    <property type="match status" value="1"/>
</dbReference>
<dbReference type="GO" id="GO:0051536">
    <property type="term" value="F:iron-sulfur cluster binding"/>
    <property type="evidence" value="ECO:0007669"/>
    <property type="project" value="UniProtKB-KW"/>
</dbReference>
<name>A0A1H4AVM8_9GAMM</name>
<dbReference type="Pfam" id="PF04055">
    <property type="entry name" value="Radical_SAM"/>
    <property type="match status" value="1"/>
</dbReference>
<dbReference type="InterPro" id="IPR013785">
    <property type="entry name" value="Aldolase_TIM"/>
</dbReference>
<evidence type="ECO:0000256" key="3">
    <source>
        <dbReference type="ARBA" id="ARBA00022723"/>
    </source>
</evidence>